<gene>
    <name evidence="2" type="ORF">GLOTRDRAFT_127063</name>
</gene>
<dbReference type="KEGG" id="gtr:GLOTRDRAFT_127063"/>
<evidence type="ECO:0000313" key="2">
    <source>
        <dbReference type="EMBL" id="EPQ58565.1"/>
    </source>
</evidence>
<name>S7RUY8_GLOTA</name>
<dbReference type="HOGENOM" id="CLU_2026982_0_0_1"/>
<dbReference type="Proteomes" id="UP000030669">
    <property type="component" value="Unassembled WGS sequence"/>
</dbReference>
<dbReference type="OrthoDB" id="3045172at2759"/>
<dbReference type="RefSeq" id="XP_007863711.1">
    <property type="nucleotide sequence ID" value="XM_007865520.1"/>
</dbReference>
<dbReference type="GeneID" id="19301472"/>
<reference evidence="2 3" key="1">
    <citation type="journal article" date="2012" name="Science">
        <title>The Paleozoic origin of enzymatic lignin decomposition reconstructed from 31 fungal genomes.</title>
        <authorList>
            <person name="Floudas D."/>
            <person name="Binder M."/>
            <person name="Riley R."/>
            <person name="Barry K."/>
            <person name="Blanchette R.A."/>
            <person name="Henrissat B."/>
            <person name="Martinez A.T."/>
            <person name="Otillar R."/>
            <person name="Spatafora J.W."/>
            <person name="Yadav J.S."/>
            <person name="Aerts A."/>
            <person name="Benoit I."/>
            <person name="Boyd A."/>
            <person name="Carlson A."/>
            <person name="Copeland A."/>
            <person name="Coutinho P.M."/>
            <person name="de Vries R.P."/>
            <person name="Ferreira P."/>
            <person name="Findley K."/>
            <person name="Foster B."/>
            <person name="Gaskell J."/>
            <person name="Glotzer D."/>
            <person name="Gorecki P."/>
            <person name="Heitman J."/>
            <person name="Hesse C."/>
            <person name="Hori C."/>
            <person name="Igarashi K."/>
            <person name="Jurgens J.A."/>
            <person name="Kallen N."/>
            <person name="Kersten P."/>
            <person name="Kohler A."/>
            <person name="Kuees U."/>
            <person name="Kumar T.K.A."/>
            <person name="Kuo A."/>
            <person name="LaButti K."/>
            <person name="Larrondo L.F."/>
            <person name="Lindquist E."/>
            <person name="Ling A."/>
            <person name="Lombard V."/>
            <person name="Lucas S."/>
            <person name="Lundell T."/>
            <person name="Martin R."/>
            <person name="McLaughlin D.J."/>
            <person name="Morgenstern I."/>
            <person name="Morin E."/>
            <person name="Murat C."/>
            <person name="Nagy L.G."/>
            <person name="Nolan M."/>
            <person name="Ohm R.A."/>
            <person name="Patyshakuliyeva A."/>
            <person name="Rokas A."/>
            <person name="Ruiz-Duenas F.J."/>
            <person name="Sabat G."/>
            <person name="Salamov A."/>
            <person name="Samejima M."/>
            <person name="Schmutz J."/>
            <person name="Slot J.C."/>
            <person name="St John F."/>
            <person name="Stenlid J."/>
            <person name="Sun H."/>
            <person name="Sun S."/>
            <person name="Syed K."/>
            <person name="Tsang A."/>
            <person name="Wiebenga A."/>
            <person name="Young D."/>
            <person name="Pisabarro A."/>
            <person name="Eastwood D.C."/>
            <person name="Martin F."/>
            <person name="Cullen D."/>
            <person name="Grigoriev I.V."/>
            <person name="Hibbett D.S."/>
        </authorList>
    </citation>
    <scope>NUCLEOTIDE SEQUENCE [LARGE SCALE GENOMIC DNA]</scope>
    <source>
        <strain evidence="2 3">ATCC 11539</strain>
    </source>
</reference>
<feature type="region of interest" description="Disordered" evidence="1">
    <location>
        <begin position="43"/>
        <end position="62"/>
    </location>
</feature>
<feature type="region of interest" description="Disordered" evidence="1">
    <location>
        <begin position="1"/>
        <end position="20"/>
    </location>
</feature>
<proteinExistence type="predicted"/>
<dbReference type="AlphaFoldDB" id="S7RUY8"/>
<dbReference type="EMBL" id="KB469298">
    <property type="protein sequence ID" value="EPQ58565.1"/>
    <property type="molecule type" value="Genomic_DNA"/>
</dbReference>
<sequence>MLAVHRLLPTRPPLSSPAAQQTVTIQGRWKDTRASLHLPPLADTFTFPPNLHKASRPRPPSRIDLRRRDEEAELHFTEDALREQSLSLEEMGNMFRAVVLAEKENARTAPATRNQARKKGKG</sequence>
<accession>S7RUY8</accession>
<organism evidence="2 3">
    <name type="scientific">Gloeophyllum trabeum (strain ATCC 11539 / FP-39264 / Madison 617)</name>
    <name type="common">Brown rot fungus</name>
    <dbReference type="NCBI Taxonomy" id="670483"/>
    <lineage>
        <taxon>Eukaryota</taxon>
        <taxon>Fungi</taxon>
        <taxon>Dikarya</taxon>
        <taxon>Basidiomycota</taxon>
        <taxon>Agaricomycotina</taxon>
        <taxon>Agaricomycetes</taxon>
        <taxon>Gloeophyllales</taxon>
        <taxon>Gloeophyllaceae</taxon>
        <taxon>Gloeophyllum</taxon>
    </lineage>
</organism>
<keyword evidence="3" id="KW-1185">Reference proteome</keyword>
<dbReference type="eggNOG" id="ENOG502SX6P">
    <property type="taxonomic scope" value="Eukaryota"/>
</dbReference>
<protein>
    <submittedName>
        <fullName evidence="2">Uncharacterized protein</fullName>
    </submittedName>
</protein>
<evidence type="ECO:0000313" key="3">
    <source>
        <dbReference type="Proteomes" id="UP000030669"/>
    </source>
</evidence>
<evidence type="ECO:0000256" key="1">
    <source>
        <dbReference type="SAM" id="MobiDB-lite"/>
    </source>
</evidence>